<evidence type="ECO:0000313" key="2">
    <source>
        <dbReference type="EMBL" id="QGG52619.1"/>
    </source>
</evidence>
<evidence type="ECO:0000313" key="3">
    <source>
        <dbReference type="Proteomes" id="UP000373269"/>
    </source>
</evidence>
<evidence type="ECO:0008006" key="4">
    <source>
        <dbReference type="Google" id="ProtNLM"/>
    </source>
</evidence>
<dbReference type="Proteomes" id="UP000373269">
    <property type="component" value="Chromosome"/>
</dbReference>
<keyword evidence="3" id="KW-1185">Reference proteome</keyword>
<proteinExistence type="predicted"/>
<feature type="transmembrane region" description="Helical" evidence="1">
    <location>
        <begin position="32"/>
        <end position="52"/>
    </location>
</feature>
<reference evidence="2 3" key="1">
    <citation type="submission" date="2019-11" db="EMBL/GenBank/DDBJ databases">
        <title>Whole Genome Sequencing and Comparative Genomic Analyses of Lysinibacillus pakistanensis LZH-9, a Halotolerant Strain with Excellent COD Removal Capability.</title>
        <authorList>
            <person name="Zhou H."/>
        </authorList>
    </citation>
    <scope>NUCLEOTIDE SEQUENCE [LARGE SCALE GENOMIC DNA]</scope>
    <source>
        <strain evidence="2 3">LZH-9</strain>
    </source>
</reference>
<evidence type="ECO:0000256" key="1">
    <source>
        <dbReference type="SAM" id="Phobius"/>
    </source>
</evidence>
<keyword evidence="1" id="KW-1133">Transmembrane helix</keyword>
<gene>
    <name evidence="2" type="ORF">GDS87_17520</name>
</gene>
<feature type="transmembrane region" description="Helical" evidence="1">
    <location>
        <begin position="6"/>
        <end position="25"/>
    </location>
</feature>
<sequence>MKNFSIWSIFFIVLGMITFGLNWILESFSEPIVLLGSIFLFTGFVLSFIAISKKEKGSVKYITLTTFFIILFLVTWFDAFQVLRMMTWIKNII</sequence>
<dbReference type="EMBL" id="CP045835">
    <property type="protein sequence ID" value="QGG52619.1"/>
    <property type="molecule type" value="Genomic_DNA"/>
</dbReference>
<protein>
    <recommendedName>
        <fullName evidence="4">DUF3953 domain-containing protein</fullName>
    </recommendedName>
</protein>
<feature type="transmembrane region" description="Helical" evidence="1">
    <location>
        <begin position="58"/>
        <end position="80"/>
    </location>
</feature>
<dbReference type="RefSeq" id="WP_369593448.1">
    <property type="nucleotide sequence ID" value="NZ_CP045835.1"/>
</dbReference>
<keyword evidence="1" id="KW-0812">Transmembrane</keyword>
<organism evidence="2 3">
    <name type="scientific">Lysinibacillus pakistanensis</name>
    <dbReference type="NCBI Taxonomy" id="759811"/>
    <lineage>
        <taxon>Bacteria</taxon>
        <taxon>Bacillati</taxon>
        <taxon>Bacillota</taxon>
        <taxon>Bacilli</taxon>
        <taxon>Bacillales</taxon>
        <taxon>Bacillaceae</taxon>
        <taxon>Lysinibacillus</taxon>
    </lineage>
</organism>
<keyword evidence="1" id="KW-0472">Membrane</keyword>
<accession>A0ABX6DHR7</accession>
<name>A0ABX6DHR7_9BACI</name>